<name>A0AB72ZC91_LISIO</name>
<dbReference type="EMBL" id="AGCN01000013">
    <property type="protein sequence ID" value="EHN62368.1"/>
    <property type="molecule type" value="Genomic_DNA"/>
</dbReference>
<keyword evidence="3" id="KW-0597">Phosphoprotein</keyword>
<evidence type="ECO:0000256" key="3">
    <source>
        <dbReference type="ARBA" id="ARBA00022553"/>
    </source>
</evidence>
<comment type="cofactor">
    <cofactor evidence="1">
        <name>Mg(2+)</name>
        <dbReference type="ChEBI" id="CHEBI:18420"/>
    </cofactor>
</comment>
<comment type="caution">
    <text evidence="7">The sequence shown here is derived from an EMBL/GenBank/DDBJ whole genome shotgun (WGS) entry which is preliminary data.</text>
</comment>
<gene>
    <name evidence="7" type="ORF">HMPREF0557_00336</name>
</gene>
<comment type="similarity">
    <text evidence="2">Belongs to the phosphohexose mutase family.</text>
</comment>
<dbReference type="InterPro" id="IPR016055">
    <property type="entry name" value="A-D-PHexomutase_a/b/a-I/II/III"/>
</dbReference>
<dbReference type="InterPro" id="IPR005845">
    <property type="entry name" value="A-D-PHexomutase_a/b/a-II"/>
</dbReference>
<keyword evidence="8" id="KW-1185">Reference proteome</keyword>
<dbReference type="Proteomes" id="UP000003597">
    <property type="component" value="Unassembled WGS sequence"/>
</dbReference>
<evidence type="ECO:0000313" key="8">
    <source>
        <dbReference type="Proteomes" id="UP000003597"/>
    </source>
</evidence>
<sequence>MRNLSYNEGEKYRSWRNDMNQSETKALEALQNGSDIRGIAIATEKYQITLTDERVEKIAYGFAKWLKEEKKVEGQAKVAIGHDSRLSAERLKAALIKGLTFSGIDVVDVGLATTPAMFMATQYEDYDCDAGIMITASHLPFMYNGLKLFTKSGGAEHEDIDYIVAHAGKSFIENGLIAGKVTKQDLLSTYAADLTDKIRAGITDAADKMKPLQGSHIIVDAGNGAGGFFAEKVLAELGADISGSQFLDPDGNFPNHIPNPDNEEAMASLKKAVLASGADLGVIFDTDVDRAAIMDKNGESLNRNPLIAVISSIILEEKPGTTIVTDSTTSGHLQTFIEAKGGKQHRFKRGYRNVINEALRLNANGTPSEIAIEVSGHAALKENYFLDDGAYLIAKILMTYATLRKNGQDLPDLIADLKEPAESEEIRLSITAPDFKAYGKEVLADFLAFVEADADMELEPVNQEGIRVNTKGALGEGWFLLRMSLHEPVMPMNLESDEAGGIKKVKDRLAGFFATKADLKM</sequence>
<protein>
    <submittedName>
        <fullName evidence="7">Phosphoglucomutase/phosphomannomutase, alpha/beta/alpha domain II</fullName>
    </submittedName>
</protein>
<dbReference type="Pfam" id="PF02880">
    <property type="entry name" value="PGM_PMM_III"/>
    <property type="match status" value="1"/>
</dbReference>
<dbReference type="CDD" id="cd03089">
    <property type="entry name" value="PMM_PGM"/>
    <property type="match status" value="1"/>
</dbReference>
<dbReference type="InterPro" id="IPR050060">
    <property type="entry name" value="Phosphoglucosamine_mutase"/>
</dbReference>
<feature type="domain" description="Alpha-D-phosphohexomutase alpha/beta/alpha" evidence="5">
    <location>
        <begin position="202"/>
        <end position="298"/>
    </location>
</feature>
<evidence type="ECO:0000256" key="2">
    <source>
        <dbReference type="ARBA" id="ARBA00010231"/>
    </source>
</evidence>
<evidence type="ECO:0000259" key="4">
    <source>
        <dbReference type="Pfam" id="PF02878"/>
    </source>
</evidence>
<accession>A0AB72ZC91</accession>
<dbReference type="Pfam" id="PF02879">
    <property type="entry name" value="PGM_PMM_II"/>
    <property type="match status" value="1"/>
</dbReference>
<dbReference type="InterPro" id="IPR005844">
    <property type="entry name" value="A-D-PHexomutase_a/b/a-I"/>
</dbReference>
<dbReference type="Gene3D" id="3.40.120.10">
    <property type="entry name" value="Alpha-D-Glucose-1,6-Bisphosphate, subunit A, domain 3"/>
    <property type="match status" value="3"/>
</dbReference>
<dbReference type="GO" id="GO:0004615">
    <property type="term" value="F:phosphomannomutase activity"/>
    <property type="evidence" value="ECO:0007669"/>
    <property type="project" value="TreeGrafter"/>
</dbReference>
<evidence type="ECO:0000259" key="6">
    <source>
        <dbReference type="Pfam" id="PF02880"/>
    </source>
</evidence>
<dbReference type="SUPFAM" id="SSF53738">
    <property type="entry name" value="Phosphoglucomutase, first 3 domains"/>
    <property type="match status" value="3"/>
</dbReference>
<dbReference type="Gene3D" id="3.30.310.50">
    <property type="entry name" value="Alpha-D-phosphohexomutase, C-terminal domain"/>
    <property type="match status" value="1"/>
</dbReference>
<dbReference type="GO" id="GO:0005975">
    <property type="term" value="P:carbohydrate metabolic process"/>
    <property type="evidence" value="ECO:0007669"/>
    <property type="project" value="InterPro"/>
</dbReference>
<dbReference type="FunFam" id="3.40.120.10:FF:000069">
    <property type="entry name" value="Phosphomannomutase/phosphoglucomutase"/>
    <property type="match status" value="1"/>
</dbReference>
<dbReference type="Pfam" id="PF02878">
    <property type="entry name" value="PGM_PMM_I"/>
    <property type="match status" value="1"/>
</dbReference>
<evidence type="ECO:0000259" key="5">
    <source>
        <dbReference type="Pfam" id="PF02879"/>
    </source>
</evidence>
<dbReference type="PRINTS" id="PR00509">
    <property type="entry name" value="PGMPMM"/>
</dbReference>
<feature type="domain" description="Alpha-D-phosphohexomutase alpha/beta/alpha" evidence="4">
    <location>
        <begin position="32"/>
        <end position="159"/>
    </location>
</feature>
<dbReference type="FunFam" id="3.40.120.10:FF:000010">
    <property type="entry name" value="phosphomannomutase/phosphoglucomutase isoform X1"/>
    <property type="match status" value="1"/>
</dbReference>
<feature type="domain" description="Alpha-D-phosphohexomutase alpha/beta/alpha" evidence="6">
    <location>
        <begin position="304"/>
        <end position="416"/>
    </location>
</feature>
<reference evidence="7 8" key="1">
    <citation type="submission" date="2011-08" db="EMBL/GenBank/DDBJ databases">
        <authorList>
            <person name="Weinstock G."/>
            <person name="Sodergren E."/>
            <person name="Clifton S."/>
            <person name="Fulton L."/>
            <person name="Fulton B."/>
            <person name="Courtney L."/>
            <person name="Fronick C."/>
            <person name="Harrison M."/>
            <person name="Strong C."/>
            <person name="Farmer C."/>
            <person name="Delahaunty K."/>
            <person name="Markovic C."/>
            <person name="Hall O."/>
            <person name="Minx P."/>
            <person name="Tomlinson C."/>
            <person name="Mitreva M."/>
            <person name="Hou S."/>
            <person name="Chen J."/>
            <person name="Wollam A."/>
            <person name="Pepin K.H."/>
            <person name="Johnson M."/>
            <person name="Bhonagiri V."/>
            <person name="Zhang X."/>
            <person name="Suruliraj S."/>
            <person name="Warren W."/>
            <person name="Chinwalla A."/>
            <person name="Mardis E.R."/>
            <person name="Wilson R.K."/>
        </authorList>
    </citation>
    <scope>NUCLEOTIDE SEQUENCE [LARGE SCALE GENOMIC DNA]</scope>
    <source>
        <strain evidence="7 8">ATCC 33091</strain>
    </source>
</reference>
<organism evidence="7 8">
    <name type="scientific">Listeria innocua ATCC 33091</name>
    <dbReference type="NCBI Taxonomy" id="1002366"/>
    <lineage>
        <taxon>Bacteria</taxon>
        <taxon>Bacillati</taxon>
        <taxon>Bacillota</taxon>
        <taxon>Bacilli</taxon>
        <taxon>Bacillales</taxon>
        <taxon>Listeriaceae</taxon>
        <taxon>Listeria</taxon>
    </lineage>
</organism>
<evidence type="ECO:0000313" key="7">
    <source>
        <dbReference type="EMBL" id="EHN62368.1"/>
    </source>
</evidence>
<dbReference type="AlphaFoldDB" id="A0AB72ZC91"/>
<proteinExistence type="inferred from homology"/>
<dbReference type="PANTHER" id="PTHR42946">
    <property type="entry name" value="PHOSPHOHEXOSE MUTASE"/>
    <property type="match status" value="1"/>
</dbReference>
<dbReference type="PANTHER" id="PTHR42946:SF1">
    <property type="entry name" value="PHOSPHOGLUCOMUTASE (ALPHA-D-GLUCOSE-1,6-BISPHOSPHATE-DEPENDENT)"/>
    <property type="match status" value="1"/>
</dbReference>
<dbReference type="InterPro" id="IPR005841">
    <property type="entry name" value="Alpha-D-phosphohexomutase_SF"/>
</dbReference>
<evidence type="ECO:0000256" key="1">
    <source>
        <dbReference type="ARBA" id="ARBA00001946"/>
    </source>
</evidence>
<dbReference type="InterPro" id="IPR005846">
    <property type="entry name" value="A-D-PHexomutase_a/b/a-III"/>
</dbReference>